<dbReference type="InterPro" id="IPR045272">
    <property type="entry name" value="ANXUR1/2-like"/>
</dbReference>
<dbReference type="Gramene" id="KFK33633">
    <property type="protein sequence ID" value="KFK33633"/>
    <property type="gene ID" value="AALP_AA5G039000"/>
</dbReference>
<dbReference type="Proteomes" id="UP000029120">
    <property type="component" value="Chromosome 5"/>
</dbReference>
<dbReference type="AlphaFoldDB" id="A0A087GUT1"/>
<reference evidence="3" key="1">
    <citation type="journal article" date="2015" name="Nat. Plants">
        <title>Genome expansion of Arabis alpina linked with retrotransposition and reduced symmetric DNA methylation.</title>
        <authorList>
            <person name="Willing E.M."/>
            <person name="Rawat V."/>
            <person name="Mandakova T."/>
            <person name="Maumus F."/>
            <person name="James G.V."/>
            <person name="Nordstroem K.J."/>
            <person name="Becker C."/>
            <person name="Warthmann N."/>
            <person name="Chica C."/>
            <person name="Szarzynska B."/>
            <person name="Zytnicki M."/>
            <person name="Albani M.C."/>
            <person name="Kiefer C."/>
            <person name="Bergonzi S."/>
            <person name="Castaings L."/>
            <person name="Mateos J.L."/>
            <person name="Berns M.C."/>
            <person name="Bujdoso N."/>
            <person name="Piofczyk T."/>
            <person name="de Lorenzo L."/>
            <person name="Barrero-Sicilia C."/>
            <person name="Mateos I."/>
            <person name="Piednoel M."/>
            <person name="Hagmann J."/>
            <person name="Chen-Min-Tao R."/>
            <person name="Iglesias-Fernandez R."/>
            <person name="Schuster S.C."/>
            <person name="Alonso-Blanco C."/>
            <person name="Roudier F."/>
            <person name="Carbonero P."/>
            <person name="Paz-Ares J."/>
            <person name="Davis S.J."/>
            <person name="Pecinka A."/>
            <person name="Quesneville H."/>
            <person name="Colot V."/>
            <person name="Lysak M.A."/>
            <person name="Weigel D."/>
            <person name="Coupland G."/>
            <person name="Schneeberger K."/>
        </authorList>
    </citation>
    <scope>NUCLEOTIDE SEQUENCE [LARGE SCALE GENOMIC DNA]</scope>
    <source>
        <strain evidence="3">cv. Pajares</strain>
    </source>
</reference>
<keyword evidence="3" id="KW-1185">Reference proteome</keyword>
<protein>
    <submittedName>
        <fullName evidence="2">Uncharacterized protein</fullName>
    </submittedName>
</protein>
<name>A0A087GUT1_ARAAL</name>
<dbReference type="EMBL" id="CM002873">
    <property type="protein sequence ID" value="KFK33633.1"/>
    <property type="molecule type" value="Genomic_DNA"/>
</dbReference>
<evidence type="ECO:0000256" key="1">
    <source>
        <dbReference type="SAM" id="SignalP"/>
    </source>
</evidence>
<gene>
    <name evidence="2" type="ordered locus">AALP_Aa5g039000</name>
</gene>
<feature type="chain" id="PRO_5001822457" evidence="1">
    <location>
        <begin position="23"/>
        <end position="324"/>
    </location>
</feature>
<evidence type="ECO:0000313" key="2">
    <source>
        <dbReference type="EMBL" id="KFK33633.1"/>
    </source>
</evidence>
<dbReference type="PANTHER" id="PTHR34590:SF5">
    <property type="entry name" value="OS04G0586500 PROTEIN"/>
    <property type="match status" value="1"/>
</dbReference>
<evidence type="ECO:0000313" key="3">
    <source>
        <dbReference type="Proteomes" id="UP000029120"/>
    </source>
</evidence>
<proteinExistence type="predicted"/>
<sequence>MIRHTFLIFSILVSVAVTLSEAATTAAYNPTDVFLFNCGDTSNNTDNTGWNWTAENLKSLPWNSVNASFSSNANFQESGSDFDADNFFFSVTVNNDFTLLKNSSADLMVKASKDFTLIKGFIVPVDQTTLKLTFRPSPKSLAFVNGIEIVSMPDGFYSKGGFDDRISNTGSTIDFQIQNSTVFETLYRLNVAGETVRDTGMFRRWISDDEFILGSMGTAPSVPGVKIKYTEKTPAYVAPEDVYATYRPPMNRVVEMMEGSLDALEVPPKPSMHISTGLISDSSSVVDMMEESLDALEDPRKSSMDILAGHNSESSSVVDGIGAG</sequence>
<keyword evidence="1" id="KW-0732">Signal</keyword>
<dbReference type="GO" id="GO:0004714">
    <property type="term" value="F:transmembrane receptor protein tyrosine kinase activity"/>
    <property type="evidence" value="ECO:0007669"/>
    <property type="project" value="InterPro"/>
</dbReference>
<dbReference type="eggNOG" id="KOG1187">
    <property type="taxonomic scope" value="Eukaryota"/>
</dbReference>
<accession>A0A087GUT1</accession>
<dbReference type="PANTHER" id="PTHR34590">
    <property type="entry name" value="OS03G0124300 PROTEIN-RELATED"/>
    <property type="match status" value="1"/>
</dbReference>
<organism evidence="2 3">
    <name type="scientific">Arabis alpina</name>
    <name type="common">Alpine rock-cress</name>
    <dbReference type="NCBI Taxonomy" id="50452"/>
    <lineage>
        <taxon>Eukaryota</taxon>
        <taxon>Viridiplantae</taxon>
        <taxon>Streptophyta</taxon>
        <taxon>Embryophyta</taxon>
        <taxon>Tracheophyta</taxon>
        <taxon>Spermatophyta</taxon>
        <taxon>Magnoliopsida</taxon>
        <taxon>eudicotyledons</taxon>
        <taxon>Gunneridae</taxon>
        <taxon>Pentapetalae</taxon>
        <taxon>rosids</taxon>
        <taxon>malvids</taxon>
        <taxon>Brassicales</taxon>
        <taxon>Brassicaceae</taxon>
        <taxon>Arabideae</taxon>
        <taxon>Arabis</taxon>
    </lineage>
</organism>
<dbReference type="OrthoDB" id="1720310at2759"/>
<feature type="signal peptide" evidence="1">
    <location>
        <begin position="1"/>
        <end position="22"/>
    </location>
</feature>